<name>A0A2K2FPB4_9CLOT</name>
<dbReference type="SUPFAM" id="SSF53850">
    <property type="entry name" value="Periplasmic binding protein-like II"/>
    <property type="match status" value="1"/>
</dbReference>
<dbReference type="Gene3D" id="3.90.76.10">
    <property type="entry name" value="Dipeptide-binding Protein, Domain 1"/>
    <property type="match status" value="1"/>
</dbReference>
<reference evidence="5 6" key="1">
    <citation type="submission" date="2017-06" db="EMBL/GenBank/DDBJ databases">
        <title>Investigating the central metabolism of Clostridium thermosuccinogenes.</title>
        <authorList>
            <person name="Koendjbiharie J.G."/>
            <person name="van Kranenburg R."/>
        </authorList>
    </citation>
    <scope>NUCLEOTIDE SEQUENCE [LARGE SCALE GENOMIC DNA]</scope>
    <source>
        <strain evidence="5 6">DSM 5806</strain>
    </source>
</reference>
<dbReference type="Proteomes" id="UP000236151">
    <property type="component" value="Unassembled WGS sequence"/>
</dbReference>
<gene>
    <name evidence="5" type="ORF">CDQ84_05100</name>
</gene>
<proteinExistence type="inferred from homology"/>
<dbReference type="PANTHER" id="PTHR30290:SF9">
    <property type="entry name" value="OLIGOPEPTIDE-BINDING PROTEIN APPA"/>
    <property type="match status" value="1"/>
</dbReference>
<dbReference type="GO" id="GO:0042597">
    <property type="term" value="C:periplasmic space"/>
    <property type="evidence" value="ECO:0007669"/>
    <property type="project" value="UniProtKB-ARBA"/>
</dbReference>
<feature type="domain" description="Solute-binding protein family 5" evidence="4">
    <location>
        <begin position="94"/>
        <end position="466"/>
    </location>
</feature>
<dbReference type="PROSITE" id="PS51257">
    <property type="entry name" value="PROKAR_LIPOPROTEIN"/>
    <property type="match status" value="1"/>
</dbReference>
<dbReference type="KEGG" id="cthd:CDO33_07600"/>
<keyword evidence="6" id="KW-1185">Reference proteome</keyword>
<sequence>MRRVRIILLAAIIFLLSACSGYNGYEADDSQGIFQKHAVAENGVKDSGPVKGGVLNLFSTKPDTLNPLLTRNVYVKDFLGLIFEGLFRLNRDQKPVPVLADNWEVTDDGLVWTIQTKDGVLWHDGMPLTAHDVHFTLEAIQNGGINSIYKKNVENIAAFTVIDRKTLRIFLKEPDSFFLERLTFPVLPGHYFMGEDVKSLDSAKNMSPLGTGPYKYVSGGGTDQIKLVANEKWWNSENEENPELSLPYIQEIDIKVYDSEKDALSAFQTGEIDVMPVQTGGFVKYSRRSDINIIKYTDTNYEFIAMNLENPVLGNKAVRQAIAYSIDKTALINEVIPGEAVATDIPIIPYTWLNNTNVLSYTPDKALAREILAKDGWVEENGIFCKRIEGKKRYLKFELMVNKYNKTRSSIAQEISKQLKDVGIEISVLSLDWEEEMNKVSSGKFDMALMGYRVASVPDVSFAYASVEAAAGFNVSRYKNQLVDIYLGQIKKEMDPDSKKALFLNMKNIIIDEVPHIGLYFYNSAVLYSKRIKGEISPYVWNRYDDIVRWYIPEKL</sequence>
<protein>
    <submittedName>
        <fullName evidence="5">ABC transporter substrate-binding protein</fullName>
    </submittedName>
</protein>
<comment type="caution">
    <text evidence="5">The sequence shown here is derived from an EMBL/GenBank/DDBJ whole genome shotgun (WGS) entry which is preliminary data.</text>
</comment>
<dbReference type="RefSeq" id="WP_103080651.1">
    <property type="nucleotide sequence ID" value="NZ_CP021850.1"/>
</dbReference>
<dbReference type="InterPro" id="IPR000914">
    <property type="entry name" value="SBP_5_dom"/>
</dbReference>
<evidence type="ECO:0000256" key="2">
    <source>
        <dbReference type="ARBA" id="ARBA00022448"/>
    </source>
</evidence>
<keyword evidence="2" id="KW-0813">Transport</keyword>
<dbReference type="GO" id="GO:0015833">
    <property type="term" value="P:peptide transport"/>
    <property type="evidence" value="ECO:0007669"/>
    <property type="project" value="TreeGrafter"/>
</dbReference>
<accession>A0A2K2FPB4</accession>
<dbReference type="CDD" id="cd08513">
    <property type="entry name" value="PBP2_thermophilic_Hb8_like"/>
    <property type="match status" value="1"/>
</dbReference>
<keyword evidence="3" id="KW-0732">Signal</keyword>
<dbReference type="EMBL" id="NIOJ01000008">
    <property type="protein sequence ID" value="PNU00622.1"/>
    <property type="molecule type" value="Genomic_DNA"/>
</dbReference>
<dbReference type="PIRSF" id="PIRSF002741">
    <property type="entry name" value="MppA"/>
    <property type="match status" value="1"/>
</dbReference>
<dbReference type="Pfam" id="PF00496">
    <property type="entry name" value="SBP_bac_5"/>
    <property type="match status" value="1"/>
</dbReference>
<dbReference type="PANTHER" id="PTHR30290">
    <property type="entry name" value="PERIPLASMIC BINDING COMPONENT OF ABC TRANSPORTER"/>
    <property type="match status" value="1"/>
</dbReference>
<evidence type="ECO:0000259" key="4">
    <source>
        <dbReference type="Pfam" id="PF00496"/>
    </source>
</evidence>
<comment type="similarity">
    <text evidence="1">Belongs to the bacterial solute-binding protein 5 family.</text>
</comment>
<dbReference type="GO" id="GO:1904680">
    <property type="term" value="F:peptide transmembrane transporter activity"/>
    <property type="evidence" value="ECO:0007669"/>
    <property type="project" value="TreeGrafter"/>
</dbReference>
<dbReference type="AlphaFoldDB" id="A0A2K2FPB4"/>
<evidence type="ECO:0000256" key="3">
    <source>
        <dbReference type="ARBA" id="ARBA00022729"/>
    </source>
</evidence>
<evidence type="ECO:0000313" key="5">
    <source>
        <dbReference type="EMBL" id="PNU00622.1"/>
    </source>
</evidence>
<dbReference type="InterPro" id="IPR030678">
    <property type="entry name" value="Peptide/Ni-bd"/>
</dbReference>
<dbReference type="GO" id="GO:0043190">
    <property type="term" value="C:ATP-binding cassette (ABC) transporter complex"/>
    <property type="evidence" value="ECO:0007669"/>
    <property type="project" value="InterPro"/>
</dbReference>
<dbReference type="InterPro" id="IPR039424">
    <property type="entry name" value="SBP_5"/>
</dbReference>
<dbReference type="Gene3D" id="3.10.105.10">
    <property type="entry name" value="Dipeptide-binding Protein, Domain 3"/>
    <property type="match status" value="1"/>
</dbReference>
<organism evidence="5 6">
    <name type="scientific">Clostridium thermosuccinogenes</name>
    <dbReference type="NCBI Taxonomy" id="84032"/>
    <lineage>
        <taxon>Bacteria</taxon>
        <taxon>Bacillati</taxon>
        <taxon>Bacillota</taxon>
        <taxon>Clostridia</taxon>
        <taxon>Eubacteriales</taxon>
        <taxon>Clostridiaceae</taxon>
        <taxon>Clostridium</taxon>
    </lineage>
</organism>
<dbReference type="OrthoDB" id="9772924at2"/>
<evidence type="ECO:0000256" key="1">
    <source>
        <dbReference type="ARBA" id="ARBA00005695"/>
    </source>
</evidence>
<evidence type="ECO:0000313" key="6">
    <source>
        <dbReference type="Proteomes" id="UP000236151"/>
    </source>
</evidence>
<dbReference type="Gene3D" id="3.40.190.10">
    <property type="entry name" value="Periplasmic binding protein-like II"/>
    <property type="match status" value="1"/>
</dbReference>